<evidence type="ECO:0000256" key="1">
    <source>
        <dbReference type="ARBA" id="ARBA00004162"/>
    </source>
</evidence>
<dbReference type="PANTHER" id="PTHR30558:SF7">
    <property type="entry name" value="TOL-PAL SYSTEM PROTEIN TOLR"/>
    <property type="match status" value="1"/>
</dbReference>
<organism evidence="8 9">
    <name type="scientific">Apibacter mensalis</name>
    <dbReference type="NCBI Taxonomy" id="1586267"/>
    <lineage>
        <taxon>Bacteria</taxon>
        <taxon>Pseudomonadati</taxon>
        <taxon>Bacteroidota</taxon>
        <taxon>Flavobacteriia</taxon>
        <taxon>Flavobacteriales</taxon>
        <taxon>Weeksellaceae</taxon>
        <taxon>Apibacter</taxon>
    </lineage>
</organism>
<keyword evidence="6" id="KW-0472">Membrane</keyword>
<dbReference type="GO" id="GO:0022857">
    <property type="term" value="F:transmembrane transporter activity"/>
    <property type="evidence" value="ECO:0007669"/>
    <property type="project" value="InterPro"/>
</dbReference>
<evidence type="ECO:0000256" key="5">
    <source>
        <dbReference type="ARBA" id="ARBA00022989"/>
    </source>
</evidence>
<sequence length="134" mass="15100">MKLRSRNRVSPEFSMASITDVIFLLLTFFMLTASANQSALTIKLPNAKGQEMPAERIYIGVSMDGKYFLNKKIIAKNEIEPTLKTMFNSNPSPTFVIAADEEALHKDVVFLMDIANRNKYKVLIATNPNTPEEK</sequence>
<keyword evidence="7" id="KW-0813">Transport</keyword>
<dbReference type="GO" id="GO:0015031">
    <property type="term" value="P:protein transport"/>
    <property type="evidence" value="ECO:0007669"/>
    <property type="project" value="UniProtKB-KW"/>
</dbReference>
<keyword evidence="7" id="KW-0653">Protein transport</keyword>
<comment type="subcellular location">
    <subcellularLocation>
        <location evidence="1">Cell membrane</location>
        <topology evidence="1">Single-pass membrane protein</topology>
    </subcellularLocation>
    <subcellularLocation>
        <location evidence="7">Cell membrane</location>
        <topology evidence="7">Single-pass type II membrane protein</topology>
    </subcellularLocation>
</comment>
<keyword evidence="9" id="KW-1185">Reference proteome</keyword>
<evidence type="ECO:0000256" key="3">
    <source>
        <dbReference type="ARBA" id="ARBA00022475"/>
    </source>
</evidence>
<gene>
    <name evidence="8" type="ORF">Ga0061079_10691</name>
</gene>
<dbReference type="GO" id="GO:0005886">
    <property type="term" value="C:plasma membrane"/>
    <property type="evidence" value="ECO:0007669"/>
    <property type="project" value="UniProtKB-SubCell"/>
</dbReference>
<keyword evidence="3" id="KW-1003">Cell membrane</keyword>
<dbReference type="PANTHER" id="PTHR30558">
    <property type="entry name" value="EXBD MEMBRANE COMPONENT OF PMF-DRIVEN MACROMOLECULE IMPORT SYSTEM"/>
    <property type="match status" value="1"/>
</dbReference>
<evidence type="ECO:0000313" key="8">
    <source>
        <dbReference type="EMBL" id="CVK16326.1"/>
    </source>
</evidence>
<dbReference type="EMBL" id="FCOR01000006">
    <property type="protein sequence ID" value="CVK16326.1"/>
    <property type="molecule type" value="Genomic_DNA"/>
</dbReference>
<dbReference type="OrthoDB" id="9793581at2"/>
<comment type="similarity">
    <text evidence="2 7">Belongs to the ExbD/TolR family.</text>
</comment>
<dbReference type="STRING" id="1586267.GCA_001418685_01176"/>
<name>A0A0X3APP4_9FLAO</name>
<evidence type="ECO:0000256" key="2">
    <source>
        <dbReference type="ARBA" id="ARBA00005811"/>
    </source>
</evidence>
<dbReference type="Proteomes" id="UP000182761">
    <property type="component" value="Unassembled WGS sequence"/>
</dbReference>
<dbReference type="Gene3D" id="3.30.420.270">
    <property type="match status" value="1"/>
</dbReference>
<accession>A0A0X3APP4</accession>
<dbReference type="AlphaFoldDB" id="A0A0X3APP4"/>
<proteinExistence type="inferred from homology"/>
<keyword evidence="5" id="KW-1133">Transmembrane helix</keyword>
<reference evidence="8 9" key="1">
    <citation type="submission" date="2016-01" db="EMBL/GenBank/DDBJ databases">
        <authorList>
            <person name="McClelland M."/>
            <person name="Jain A."/>
            <person name="Saraogi P."/>
            <person name="Mendelson R."/>
            <person name="Westerman R."/>
            <person name="SanMiguel P."/>
            <person name="Csonka L."/>
        </authorList>
    </citation>
    <scope>NUCLEOTIDE SEQUENCE [LARGE SCALE GENOMIC DNA]</scope>
    <source>
        <strain evidence="8 9">R-53146</strain>
    </source>
</reference>
<dbReference type="Pfam" id="PF02472">
    <property type="entry name" value="ExbD"/>
    <property type="match status" value="1"/>
</dbReference>
<evidence type="ECO:0000256" key="6">
    <source>
        <dbReference type="ARBA" id="ARBA00023136"/>
    </source>
</evidence>
<evidence type="ECO:0000256" key="7">
    <source>
        <dbReference type="RuleBase" id="RU003879"/>
    </source>
</evidence>
<evidence type="ECO:0000313" key="9">
    <source>
        <dbReference type="Proteomes" id="UP000182761"/>
    </source>
</evidence>
<protein>
    <submittedName>
        <fullName evidence="8">Biopolymer transport protein ExbD</fullName>
    </submittedName>
</protein>
<keyword evidence="4 7" id="KW-0812">Transmembrane</keyword>
<evidence type="ECO:0000256" key="4">
    <source>
        <dbReference type="ARBA" id="ARBA00022692"/>
    </source>
</evidence>
<dbReference type="RefSeq" id="WP_055425527.1">
    <property type="nucleotide sequence ID" value="NZ_FCOR01000006.1"/>
</dbReference>
<dbReference type="InterPro" id="IPR003400">
    <property type="entry name" value="ExbD"/>
</dbReference>